<gene>
    <name evidence="1" type="ORF">METZ01_LOCUS241449</name>
</gene>
<dbReference type="EMBL" id="UINC01062206">
    <property type="protein sequence ID" value="SVB88595.1"/>
    <property type="molecule type" value="Genomic_DNA"/>
</dbReference>
<proteinExistence type="predicted"/>
<evidence type="ECO:0000313" key="1">
    <source>
        <dbReference type="EMBL" id="SVB88595.1"/>
    </source>
</evidence>
<organism evidence="1">
    <name type="scientific">marine metagenome</name>
    <dbReference type="NCBI Taxonomy" id="408172"/>
    <lineage>
        <taxon>unclassified sequences</taxon>
        <taxon>metagenomes</taxon>
        <taxon>ecological metagenomes</taxon>
    </lineage>
</organism>
<feature type="non-terminal residue" evidence="1">
    <location>
        <position position="29"/>
    </location>
</feature>
<accession>A0A382HNC5</accession>
<sequence length="29" mass="2689">MGATALASLAKAEWLSAASGSNSIGGLPG</sequence>
<dbReference type="AlphaFoldDB" id="A0A382HNC5"/>
<reference evidence="1" key="1">
    <citation type="submission" date="2018-05" db="EMBL/GenBank/DDBJ databases">
        <authorList>
            <person name="Lanie J.A."/>
            <person name="Ng W.-L."/>
            <person name="Kazmierczak K.M."/>
            <person name="Andrzejewski T.M."/>
            <person name="Davidsen T.M."/>
            <person name="Wayne K.J."/>
            <person name="Tettelin H."/>
            <person name="Glass J.I."/>
            <person name="Rusch D."/>
            <person name="Podicherti R."/>
            <person name="Tsui H.-C.T."/>
            <person name="Winkler M.E."/>
        </authorList>
    </citation>
    <scope>NUCLEOTIDE SEQUENCE</scope>
</reference>
<name>A0A382HNC5_9ZZZZ</name>
<protein>
    <submittedName>
        <fullName evidence="1">Uncharacterized protein</fullName>
    </submittedName>
</protein>